<dbReference type="CDD" id="cd11455">
    <property type="entry name" value="bHLH_AtAIG1_like"/>
    <property type="match status" value="1"/>
</dbReference>
<dbReference type="Pfam" id="PF00010">
    <property type="entry name" value="HLH"/>
    <property type="match status" value="1"/>
</dbReference>
<evidence type="ECO:0000256" key="4">
    <source>
        <dbReference type="ARBA" id="ARBA00023163"/>
    </source>
</evidence>
<proteinExistence type="evidence at transcript level"/>
<evidence type="ECO:0000256" key="1">
    <source>
        <dbReference type="ARBA" id="ARBA00005510"/>
    </source>
</evidence>
<gene>
    <name evidence="7" type="primary">bHLH42</name>
</gene>
<dbReference type="PANTHER" id="PTHR45844:SF2">
    <property type="entry name" value="TRANSCRIPTION FACTOR BHLH30"/>
    <property type="match status" value="1"/>
</dbReference>
<dbReference type="EMBL" id="MN883650">
    <property type="protein sequence ID" value="QOJ43703.1"/>
    <property type="molecule type" value="mRNA"/>
</dbReference>
<dbReference type="SUPFAM" id="SSF47459">
    <property type="entry name" value="HLH, helix-loop-helix DNA-binding domain"/>
    <property type="match status" value="1"/>
</dbReference>
<dbReference type="GO" id="GO:0003700">
    <property type="term" value="F:DNA-binding transcription factor activity"/>
    <property type="evidence" value="ECO:0007669"/>
    <property type="project" value="InterPro"/>
</dbReference>
<reference evidence="7" key="1">
    <citation type="submission" date="2019-12" db="EMBL/GenBank/DDBJ databases">
        <title>Identification of the bHLH gene family in Dracaena cambodiana reveals candidate genes involved in flavonoid biosynthesis.</title>
        <authorList>
            <person name="Zhu J."/>
            <person name="Peng S."/>
        </authorList>
    </citation>
    <scope>NUCLEOTIDE SEQUENCE</scope>
</reference>
<feature type="domain" description="BHLH" evidence="6">
    <location>
        <begin position="136"/>
        <end position="185"/>
    </location>
</feature>
<dbReference type="GO" id="GO:0003677">
    <property type="term" value="F:DNA binding"/>
    <property type="evidence" value="ECO:0007669"/>
    <property type="project" value="UniProtKB-KW"/>
</dbReference>
<comment type="similarity">
    <text evidence="1">Belongs to the bHLH protein family.</text>
</comment>
<name>A0A7M3UQK0_9ASPA</name>
<keyword evidence="3" id="KW-0238">DNA-binding</keyword>
<sequence>MLEFQGYNHLQVEDQTLAIPSSSSLLSWPAPPPPIHSFNQHLLRDTDRFFIPAASLPPLPPPTPPPPMVPHVHPFYGDLYTRRASAALQFAYDGGGCSLDPLALSGFYNYVGTDGRGVPSSSMLSAQEIMDAKALAASKSHSEAERKRRERINAHLARLRSLLPSTTKTDKASLLAEVIQHVKELKRQTSEIAEESPLPTESDELTVDAANDDDGRFIVKASICCDDRSDLLPELIKALKALRLRTLKAEITTLGGRVKNVLVITGDENFDQGQQQQSIASIQDALKAVMERATASDEAAPAGGIKRQRTATLSTILEHNSV</sequence>
<dbReference type="InterPro" id="IPR036638">
    <property type="entry name" value="HLH_DNA-bd_sf"/>
</dbReference>
<dbReference type="Gene3D" id="4.10.280.10">
    <property type="entry name" value="Helix-loop-helix DNA-binding domain"/>
    <property type="match status" value="1"/>
</dbReference>
<protein>
    <submittedName>
        <fullName evidence="7">BHLH transcription factor</fullName>
    </submittedName>
</protein>
<dbReference type="PROSITE" id="PS50888">
    <property type="entry name" value="BHLH"/>
    <property type="match status" value="1"/>
</dbReference>
<keyword evidence="5" id="KW-0539">Nucleus</keyword>
<keyword evidence="2" id="KW-0805">Transcription regulation</keyword>
<evidence type="ECO:0000256" key="3">
    <source>
        <dbReference type="ARBA" id="ARBA00023125"/>
    </source>
</evidence>
<dbReference type="InterPro" id="IPR011598">
    <property type="entry name" value="bHLH_dom"/>
</dbReference>
<dbReference type="AlphaFoldDB" id="A0A7M3UQK0"/>
<evidence type="ECO:0000256" key="2">
    <source>
        <dbReference type="ARBA" id="ARBA00023015"/>
    </source>
</evidence>
<accession>A0A7M3UQK0</accession>
<dbReference type="FunFam" id="4.10.280.10:FF:000070">
    <property type="entry name" value="transcription factor bHLH30"/>
    <property type="match status" value="1"/>
</dbReference>
<dbReference type="PANTHER" id="PTHR45844">
    <property type="entry name" value="TRANSCRIPTION FACTOR BHLH30"/>
    <property type="match status" value="1"/>
</dbReference>
<dbReference type="SMART" id="SM00353">
    <property type="entry name" value="HLH"/>
    <property type="match status" value="1"/>
</dbReference>
<evidence type="ECO:0000313" key="7">
    <source>
        <dbReference type="EMBL" id="QOJ43703.1"/>
    </source>
</evidence>
<organism evidence="7">
    <name type="scientific">Dracaena cambodiana</name>
    <dbReference type="NCBI Taxonomy" id="580341"/>
    <lineage>
        <taxon>Eukaryota</taxon>
        <taxon>Viridiplantae</taxon>
        <taxon>Streptophyta</taxon>
        <taxon>Embryophyta</taxon>
        <taxon>Tracheophyta</taxon>
        <taxon>Spermatophyta</taxon>
        <taxon>Magnoliopsida</taxon>
        <taxon>Liliopsida</taxon>
        <taxon>Asparagales</taxon>
        <taxon>Asparagaceae</taxon>
        <taxon>Nolinoideae</taxon>
        <taxon>Dracaena</taxon>
    </lineage>
</organism>
<evidence type="ECO:0000256" key="5">
    <source>
        <dbReference type="ARBA" id="ARBA00023242"/>
    </source>
</evidence>
<evidence type="ECO:0000259" key="6">
    <source>
        <dbReference type="PROSITE" id="PS50888"/>
    </source>
</evidence>
<dbReference type="GO" id="GO:0046983">
    <property type="term" value="F:protein dimerization activity"/>
    <property type="evidence" value="ECO:0007669"/>
    <property type="project" value="InterPro"/>
</dbReference>
<dbReference type="InterPro" id="IPR045847">
    <property type="entry name" value="AIG1-like"/>
</dbReference>
<dbReference type="CDD" id="cd04873">
    <property type="entry name" value="ACT_UUR-ACR-like"/>
    <property type="match status" value="1"/>
</dbReference>
<keyword evidence="4" id="KW-0804">Transcription</keyword>